<dbReference type="Proteomes" id="UP000182484">
    <property type="component" value="Unassembled WGS sequence"/>
</dbReference>
<protein>
    <submittedName>
        <fullName evidence="2">Uncharacterized protein</fullName>
    </submittedName>
</protein>
<evidence type="ECO:0000313" key="2">
    <source>
        <dbReference type="EMBL" id="SCW12631.1"/>
    </source>
</evidence>
<gene>
    <name evidence="2" type="ORF">ESCNG_260023</name>
</gene>
<evidence type="ECO:0000313" key="3">
    <source>
        <dbReference type="Proteomes" id="UP000182484"/>
    </source>
</evidence>
<sequence length="50" mass="5606">MLMSALSSYGADSTLQEGNNGSLSWNDKASASKIEWHWVLLLMHRILVFP</sequence>
<name>A0AB74EQ98_NEIGO</name>
<comment type="caution">
    <text evidence="2">The sequence shown here is derived from an EMBL/GenBank/DDBJ whole genome shotgun (WGS) entry which is preliminary data.</text>
</comment>
<feature type="region of interest" description="Disordered" evidence="1">
    <location>
        <begin position="1"/>
        <end position="22"/>
    </location>
</feature>
<evidence type="ECO:0000256" key="1">
    <source>
        <dbReference type="SAM" id="MobiDB-lite"/>
    </source>
</evidence>
<dbReference type="EMBL" id="FMTB01000019">
    <property type="protein sequence ID" value="SCW12631.1"/>
    <property type="molecule type" value="Genomic_DNA"/>
</dbReference>
<dbReference type="AlphaFoldDB" id="A0AB74EQ98"/>
<accession>A0AB74EQ98</accession>
<organism evidence="2 3">
    <name type="scientific">Neisseria gonorrhoeae</name>
    <dbReference type="NCBI Taxonomy" id="485"/>
    <lineage>
        <taxon>Bacteria</taxon>
        <taxon>Pseudomonadati</taxon>
        <taxon>Pseudomonadota</taxon>
        <taxon>Betaproteobacteria</taxon>
        <taxon>Neisseriales</taxon>
        <taxon>Neisseriaceae</taxon>
        <taxon>Neisseria</taxon>
    </lineage>
</organism>
<proteinExistence type="predicted"/>
<reference evidence="2 3" key="1">
    <citation type="submission" date="2016-09" db="EMBL/GenBank/DDBJ databases">
        <authorList>
            <person name="Kumanski S."/>
            <person name="Beatrice B."/>
        </authorList>
    </citation>
    <scope>NUCLEOTIDE SEQUENCE [LARGE SCALE GENOMIC DNA]</scope>
    <source>
        <strain evidence="2">Mankind</strain>
    </source>
</reference>